<evidence type="ECO:0000313" key="2">
    <source>
        <dbReference type="EMBL" id="KAL0104279.1"/>
    </source>
</evidence>
<comment type="caution">
    <text evidence="2">The sequence shown here is derived from an EMBL/GenBank/DDBJ whole genome shotgun (WGS) entry which is preliminary data.</text>
</comment>
<accession>A0AAW2EPL0</accession>
<gene>
    <name evidence="2" type="ORF">PUN28_017182</name>
</gene>
<name>A0AAW2EPL0_9HYME</name>
<reference evidence="2 3" key="1">
    <citation type="submission" date="2023-03" db="EMBL/GenBank/DDBJ databases">
        <title>High recombination rates correlate with genetic variation in Cardiocondyla obscurior ants.</title>
        <authorList>
            <person name="Errbii M."/>
        </authorList>
    </citation>
    <scope>NUCLEOTIDE SEQUENCE [LARGE SCALE GENOMIC DNA]</scope>
    <source>
        <strain evidence="2">Alpha-2009</strain>
        <tissue evidence="2">Whole body</tissue>
    </source>
</reference>
<evidence type="ECO:0000313" key="3">
    <source>
        <dbReference type="Proteomes" id="UP001430953"/>
    </source>
</evidence>
<feature type="compositionally biased region" description="Basic residues" evidence="1">
    <location>
        <begin position="1"/>
        <end position="23"/>
    </location>
</feature>
<protein>
    <submittedName>
        <fullName evidence="2">Uncharacterized protein</fullName>
    </submittedName>
</protein>
<proteinExistence type="predicted"/>
<feature type="region of interest" description="Disordered" evidence="1">
    <location>
        <begin position="1"/>
        <end position="40"/>
    </location>
</feature>
<evidence type="ECO:0000256" key="1">
    <source>
        <dbReference type="SAM" id="MobiDB-lite"/>
    </source>
</evidence>
<dbReference type="AlphaFoldDB" id="A0AAW2EPL0"/>
<sequence length="110" mass="12490">MHGRRRRNFHTRRNSRWRTRRRGRGESGGNYSRGSTHSCAVAHKSDIADVPCRVAGRRRGRGGFIGLVLKKNQDSLRRRRANRRRETEMAGTAAAIAVTKVSEVTPIHIC</sequence>
<organism evidence="2 3">
    <name type="scientific">Cardiocondyla obscurior</name>
    <dbReference type="NCBI Taxonomy" id="286306"/>
    <lineage>
        <taxon>Eukaryota</taxon>
        <taxon>Metazoa</taxon>
        <taxon>Ecdysozoa</taxon>
        <taxon>Arthropoda</taxon>
        <taxon>Hexapoda</taxon>
        <taxon>Insecta</taxon>
        <taxon>Pterygota</taxon>
        <taxon>Neoptera</taxon>
        <taxon>Endopterygota</taxon>
        <taxon>Hymenoptera</taxon>
        <taxon>Apocrita</taxon>
        <taxon>Aculeata</taxon>
        <taxon>Formicoidea</taxon>
        <taxon>Formicidae</taxon>
        <taxon>Myrmicinae</taxon>
        <taxon>Cardiocondyla</taxon>
    </lineage>
</organism>
<dbReference type="Proteomes" id="UP001430953">
    <property type="component" value="Unassembled WGS sequence"/>
</dbReference>
<dbReference type="EMBL" id="JADYXP020000020">
    <property type="protein sequence ID" value="KAL0104279.1"/>
    <property type="molecule type" value="Genomic_DNA"/>
</dbReference>
<keyword evidence="3" id="KW-1185">Reference proteome</keyword>